<protein>
    <submittedName>
        <fullName evidence="2">Uncharacterized protein</fullName>
    </submittedName>
</protein>
<accession>A0A8S5LBD6</accession>
<organism evidence="2">
    <name type="scientific">Siphoviridae sp. ctazQ13</name>
    <dbReference type="NCBI Taxonomy" id="2823587"/>
    <lineage>
        <taxon>Viruses</taxon>
        <taxon>Duplodnaviria</taxon>
        <taxon>Heunggongvirae</taxon>
        <taxon>Uroviricota</taxon>
        <taxon>Caudoviricetes</taxon>
    </lineage>
</organism>
<name>A0A8S5LBD6_9CAUD</name>
<keyword evidence="1" id="KW-1133">Transmembrane helix</keyword>
<reference evidence="2" key="1">
    <citation type="journal article" date="2021" name="Proc. Natl. Acad. Sci. U.S.A.">
        <title>A Catalog of Tens of Thousands of Viruses from Human Metagenomes Reveals Hidden Associations with Chronic Diseases.</title>
        <authorList>
            <person name="Tisza M.J."/>
            <person name="Buck C.B."/>
        </authorList>
    </citation>
    <scope>NUCLEOTIDE SEQUENCE</scope>
    <source>
        <strain evidence="2">CtazQ13</strain>
    </source>
</reference>
<feature type="transmembrane region" description="Helical" evidence="1">
    <location>
        <begin position="6"/>
        <end position="24"/>
    </location>
</feature>
<keyword evidence="1" id="KW-0812">Transmembrane</keyword>
<evidence type="ECO:0000256" key="1">
    <source>
        <dbReference type="SAM" id="Phobius"/>
    </source>
</evidence>
<proteinExistence type="predicted"/>
<keyword evidence="1" id="KW-0472">Membrane</keyword>
<dbReference type="EMBL" id="BK014670">
    <property type="protein sequence ID" value="DAD67163.1"/>
    <property type="molecule type" value="Genomic_DNA"/>
</dbReference>
<evidence type="ECO:0000313" key="2">
    <source>
        <dbReference type="EMBL" id="DAD67163.1"/>
    </source>
</evidence>
<sequence length="115" mass="13165">MEIFVSLIIIVFGVLQIILFFKLWGMTNDVRKLVEHFCNNSTSTLQTKTNDGHSPVIDYDKRLDTIKKGDYVIRVSDGKKMLVSNIEDNIFICSVSLLSGVQSYRKDEVKYIEKG</sequence>